<dbReference type="InterPro" id="IPR033468">
    <property type="entry name" value="Metaxin_GST"/>
</dbReference>
<dbReference type="EMBL" id="JAWJWF010000006">
    <property type="protein sequence ID" value="KAK6631503.1"/>
    <property type="molecule type" value="Genomic_DNA"/>
</dbReference>
<evidence type="ECO:0000256" key="1">
    <source>
        <dbReference type="ARBA" id="ARBA00004294"/>
    </source>
</evidence>
<keyword evidence="3" id="KW-0813">Transport</keyword>
<feature type="domain" description="Mitochondrial outer membrane transport complex Sam37/metaxin N-terminal" evidence="10">
    <location>
        <begin position="24"/>
        <end position="140"/>
    </location>
</feature>
<dbReference type="PANTHER" id="PTHR12289">
    <property type="entry name" value="METAXIN RELATED"/>
    <property type="match status" value="1"/>
</dbReference>
<keyword evidence="7 9" id="KW-0472">Membrane</keyword>
<evidence type="ECO:0000259" key="10">
    <source>
        <dbReference type="Pfam" id="PF10568"/>
    </source>
</evidence>
<dbReference type="InterPro" id="IPR019564">
    <property type="entry name" value="Sam37/metaxin_N"/>
</dbReference>
<evidence type="ECO:0000256" key="4">
    <source>
        <dbReference type="ARBA" id="ARBA00022787"/>
    </source>
</evidence>
<keyword evidence="9" id="KW-0812">Transmembrane</keyword>
<evidence type="ECO:0000313" key="13">
    <source>
        <dbReference type="Proteomes" id="UP001359485"/>
    </source>
</evidence>
<accession>A0ABR1AYS6</accession>
<keyword evidence="9" id="KW-1133">Transmembrane helix</keyword>
<keyword evidence="6" id="KW-0496">Mitochondrion</keyword>
<evidence type="ECO:0000256" key="2">
    <source>
        <dbReference type="ARBA" id="ARBA00009170"/>
    </source>
</evidence>
<evidence type="ECO:0000256" key="9">
    <source>
        <dbReference type="SAM" id="Phobius"/>
    </source>
</evidence>
<comment type="subcellular location">
    <subcellularLocation>
        <location evidence="1">Mitochondrion outer membrane</location>
    </subcellularLocation>
</comment>
<gene>
    <name evidence="12" type="ORF">RUM44_006030</name>
</gene>
<organism evidence="12 13">
    <name type="scientific">Polyplax serrata</name>
    <name type="common">Common mouse louse</name>
    <dbReference type="NCBI Taxonomy" id="468196"/>
    <lineage>
        <taxon>Eukaryota</taxon>
        <taxon>Metazoa</taxon>
        <taxon>Ecdysozoa</taxon>
        <taxon>Arthropoda</taxon>
        <taxon>Hexapoda</taxon>
        <taxon>Insecta</taxon>
        <taxon>Pterygota</taxon>
        <taxon>Neoptera</taxon>
        <taxon>Paraneoptera</taxon>
        <taxon>Psocodea</taxon>
        <taxon>Troctomorpha</taxon>
        <taxon>Phthiraptera</taxon>
        <taxon>Anoplura</taxon>
        <taxon>Polyplacidae</taxon>
        <taxon>Polyplax</taxon>
    </lineage>
</organism>
<feature type="transmembrane region" description="Helical" evidence="9">
    <location>
        <begin position="270"/>
        <end position="290"/>
    </location>
</feature>
<dbReference type="SUPFAM" id="SSF47616">
    <property type="entry name" value="GST C-terminal domain-like"/>
    <property type="match status" value="1"/>
</dbReference>
<evidence type="ECO:0000256" key="7">
    <source>
        <dbReference type="ARBA" id="ARBA00023136"/>
    </source>
</evidence>
<evidence type="ECO:0000256" key="6">
    <source>
        <dbReference type="ARBA" id="ARBA00023128"/>
    </source>
</evidence>
<comment type="similarity">
    <text evidence="2">Belongs to the metaxin family.</text>
</comment>
<dbReference type="Pfam" id="PF17171">
    <property type="entry name" value="GST_C_6"/>
    <property type="match status" value="1"/>
</dbReference>
<proteinExistence type="inferred from homology"/>
<evidence type="ECO:0000313" key="12">
    <source>
        <dbReference type="EMBL" id="KAK6631503.1"/>
    </source>
</evidence>
<keyword evidence="5" id="KW-0653">Protein transport</keyword>
<keyword evidence="4" id="KW-1000">Mitochondrion outer membrane</keyword>
<dbReference type="InterPro" id="IPR036282">
    <property type="entry name" value="Glutathione-S-Trfase_C_sf"/>
</dbReference>
<evidence type="ECO:0000256" key="5">
    <source>
        <dbReference type="ARBA" id="ARBA00022927"/>
    </source>
</evidence>
<protein>
    <recommendedName>
        <fullName evidence="14">Metaxin</fullName>
    </recommendedName>
</protein>
<keyword evidence="8" id="KW-0175">Coiled coil</keyword>
<dbReference type="Proteomes" id="UP001359485">
    <property type="component" value="Unassembled WGS sequence"/>
</dbReference>
<name>A0ABR1AYS6_POLSC</name>
<evidence type="ECO:0000259" key="11">
    <source>
        <dbReference type="Pfam" id="PF17171"/>
    </source>
</evidence>
<feature type="domain" description="Metaxin glutathione S-transferase" evidence="11">
    <location>
        <begin position="170"/>
        <end position="233"/>
    </location>
</feature>
<evidence type="ECO:0000256" key="8">
    <source>
        <dbReference type="SAM" id="Coils"/>
    </source>
</evidence>
<dbReference type="Pfam" id="PF10568">
    <property type="entry name" value="Tom37"/>
    <property type="match status" value="1"/>
</dbReference>
<dbReference type="PANTHER" id="PTHR12289:SF41">
    <property type="entry name" value="FAILED AXON CONNECTIONS-RELATED"/>
    <property type="match status" value="1"/>
</dbReference>
<evidence type="ECO:0008006" key="14">
    <source>
        <dbReference type="Google" id="ProtNLM"/>
    </source>
</evidence>
<reference evidence="12 13" key="1">
    <citation type="submission" date="2023-09" db="EMBL/GenBank/DDBJ databases">
        <title>Genomes of two closely related lineages of the louse Polyplax serrata with different host specificities.</title>
        <authorList>
            <person name="Martinu J."/>
            <person name="Tarabai H."/>
            <person name="Stefka J."/>
            <person name="Hypsa V."/>
        </authorList>
    </citation>
    <scope>NUCLEOTIDE SEQUENCE [LARGE SCALE GENOMIC DNA]</scope>
    <source>
        <strain evidence="12">98ZLc_SE</strain>
    </source>
</reference>
<keyword evidence="13" id="KW-1185">Reference proteome</keyword>
<feature type="coiled-coil region" evidence="8">
    <location>
        <begin position="241"/>
        <end position="268"/>
    </location>
</feature>
<evidence type="ECO:0000256" key="3">
    <source>
        <dbReference type="ARBA" id="ARBA00022448"/>
    </source>
</evidence>
<comment type="caution">
    <text evidence="12">The sequence shown here is derived from an EMBL/GenBank/DDBJ whole genome shotgun (WGS) entry which is preliminary data.</text>
</comment>
<dbReference type="InterPro" id="IPR050931">
    <property type="entry name" value="Mito_Protein_Transport_Metaxin"/>
</dbReference>
<sequence length="310" mass="35553">MTNRSMELEVWSGDWGLPSIDINCLQILVYCKLSGAPVQLKVKNNPFRGTLPTFRHGQVTLYTLQEVMSYLKGKNFYGDHMLTTKNISEIQAYAELLKEKLYPAFQFVWWVDNKNSVGLTRSWFAKKLTFPLNFYYPGHYEGEAKNLIAALYGPLEEDLPAIETQVYSDAEKCLTLLSNRLGESKYFFGNQASSLDAIIYSYLAPLLRAPFPNPTLQNHLKACNNLVSFVIRITQKYFPAISEEYEKKQKEEAQKKQLEEEFPHKRRNQFFASLIAAFAMVMYAISSGLVQSSIPIELSIEDDDDDIDED</sequence>
<dbReference type="CDD" id="cd03212">
    <property type="entry name" value="GST_C_Metaxin1_3"/>
    <property type="match status" value="1"/>
</dbReference>